<name>A0A939BPI7_9BACL</name>
<dbReference type="InterPro" id="IPR037523">
    <property type="entry name" value="VOC_core"/>
</dbReference>
<protein>
    <submittedName>
        <fullName evidence="2">Catechol 2,3-dioxygenase-like lactoylglutathione lyase family enzyme</fullName>
    </submittedName>
</protein>
<dbReference type="PANTHER" id="PTHR21366">
    <property type="entry name" value="GLYOXALASE FAMILY PROTEIN"/>
    <property type="match status" value="1"/>
</dbReference>
<reference evidence="2" key="1">
    <citation type="submission" date="2021-01" db="EMBL/GenBank/DDBJ databases">
        <title>Genomic Encyclopedia of Type Strains, Phase IV (KMG-IV): sequencing the most valuable type-strain genomes for metagenomic binning, comparative biology and taxonomic classification.</title>
        <authorList>
            <person name="Goeker M."/>
        </authorList>
    </citation>
    <scope>NUCLEOTIDE SEQUENCE</scope>
    <source>
        <strain evidence="2">DSM 25523</strain>
    </source>
</reference>
<evidence type="ECO:0000259" key="1">
    <source>
        <dbReference type="PROSITE" id="PS51819"/>
    </source>
</evidence>
<keyword evidence="2" id="KW-0456">Lyase</keyword>
<dbReference type="AlphaFoldDB" id="A0A939BPI7"/>
<dbReference type="InterPro" id="IPR050383">
    <property type="entry name" value="GlyoxalaseI/FosfomycinResist"/>
</dbReference>
<dbReference type="EMBL" id="JAFBEB010000006">
    <property type="protein sequence ID" value="MBM7590520.1"/>
    <property type="molecule type" value="Genomic_DNA"/>
</dbReference>
<dbReference type="InterPro" id="IPR004360">
    <property type="entry name" value="Glyas_Fos-R_dOase_dom"/>
</dbReference>
<dbReference type="RefSeq" id="WP_204518266.1">
    <property type="nucleotide sequence ID" value="NZ_BAABIN010000002.1"/>
</dbReference>
<comment type="caution">
    <text evidence="2">The sequence shown here is derived from an EMBL/GenBank/DDBJ whole genome shotgun (WGS) entry which is preliminary data.</text>
</comment>
<evidence type="ECO:0000313" key="2">
    <source>
        <dbReference type="EMBL" id="MBM7590520.1"/>
    </source>
</evidence>
<dbReference type="PROSITE" id="PS51819">
    <property type="entry name" value="VOC"/>
    <property type="match status" value="1"/>
</dbReference>
<sequence>MEIASLDHLVLTVKDITVTTRFYEQVMGMKVVKSSAGRYALHFGQQKINLHLHGQEFEPKANHPVPGSADLCFITTTPLEEVVAHLNRCGVPVIEGPIQRTGALGPIVSVYFRDPDQNLLEVSHYLE</sequence>
<feature type="domain" description="VOC" evidence="1">
    <location>
        <begin position="5"/>
        <end position="125"/>
    </location>
</feature>
<dbReference type="PANTHER" id="PTHR21366:SF14">
    <property type="entry name" value="GLYOXALASE DOMAIN-CONTAINING PROTEIN 5"/>
    <property type="match status" value="1"/>
</dbReference>
<proteinExistence type="predicted"/>
<dbReference type="CDD" id="cd07253">
    <property type="entry name" value="GLOD5"/>
    <property type="match status" value="1"/>
</dbReference>
<dbReference type="InterPro" id="IPR029068">
    <property type="entry name" value="Glyas_Bleomycin-R_OHBP_Dase"/>
</dbReference>
<gene>
    <name evidence="2" type="ORF">JOD01_002124</name>
</gene>
<organism evidence="2 3">
    <name type="scientific">Brevibacillus fulvus</name>
    <dbReference type="NCBI Taxonomy" id="1125967"/>
    <lineage>
        <taxon>Bacteria</taxon>
        <taxon>Bacillati</taxon>
        <taxon>Bacillota</taxon>
        <taxon>Bacilli</taxon>
        <taxon>Bacillales</taxon>
        <taxon>Paenibacillaceae</taxon>
        <taxon>Brevibacillus</taxon>
    </lineage>
</organism>
<evidence type="ECO:0000313" key="3">
    <source>
        <dbReference type="Proteomes" id="UP000717624"/>
    </source>
</evidence>
<dbReference type="Pfam" id="PF00903">
    <property type="entry name" value="Glyoxalase"/>
    <property type="match status" value="1"/>
</dbReference>
<keyword evidence="3" id="KW-1185">Reference proteome</keyword>
<dbReference type="GO" id="GO:0016829">
    <property type="term" value="F:lyase activity"/>
    <property type="evidence" value="ECO:0007669"/>
    <property type="project" value="UniProtKB-KW"/>
</dbReference>
<dbReference type="SUPFAM" id="SSF54593">
    <property type="entry name" value="Glyoxalase/Bleomycin resistance protein/Dihydroxybiphenyl dioxygenase"/>
    <property type="match status" value="1"/>
</dbReference>
<dbReference type="Gene3D" id="3.10.180.10">
    <property type="entry name" value="2,3-Dihydroxybiphenyl 1,2-Dioxygenase, domain 1"/>
    <property type="match status" value="1"/>
</dbReference>
<dbReference type="Proteomes" id="UP000717624">
    <property type="component" value="Unassembled WGS sequence"/>
</dbReference>
<accession>A0A939BPI7</accession>